<dbReference type="PANTHER" id="PTHR39430:SF1">
    <property type="entry name" value="PROTEASE"/>
    <property type="match status" value="1"/>
</dbReference>
<evidence type="ECO:0000313" key="4">
    <source>
        <dbReference type="Proteomes" id="UP000284892"/>
    </source>
</evidence>
<feature type="transmembrane region" description="Helical" evidence="1">
    <location>
        <begin position="199"/>
        <end position="219"/>
    </location>
</feature>
<dbReference type="OrthoDB" id="2806188at2"/>
<dbReference type="EMBL" id="RAQJ01000002">
    <property type="protein sequence ID" value="RKE95182.1"/>
    <property type="molecule type" value="Genomic_DNA"/>
</dbReference>
<keyword evidence="1" id="KW-0812">Transmembrane</keyword>
<dbReference type="AlphaFoldDB" id="A0A420DLQ9"/>
<feature type="transmembrane region" description="Helical" evidence="1">
    <location>
        <begin position="17"/>
        <end position="39"/>
    </location>
</feature>
<feature type="transmembrane region" description="Helical" evidence="1">
    <location>
        <begin position="176"/>
        <end position="193"/>
    </location>
</feature>
<feature type="transmembrane region" description="Helical" evidence="1">
    <location>
        <begin position="266"/>
        <end position="285"/>
    </location>
</feature>
<evidence type="ECO:0000256" key="1">
    <source>
        <dbReference type="SAM" id="Phobius"/>
    </source>
</evidence>
<keyword evidence="4" id="KW-1185">Reference proteome</keyword>
<reference evidence="3 4" key="1">
    <citation type="submission" date="2018-09" db="EMBL/GenBank/DDBJ databases">
        <title>Genomic Encyclopedia of Archaeal and Bacterial Type Strains, Phase II (KMG-II): from individual species to whole genera.</title>
        <authorList>
            <person name="Goeker M."/>
        </authorList>
    </citation>
    <scope>NUCLEOTIDE SEQUENCE [LARGE SCALE GENOMIC DNA]</scope>
    <source>
        <strain evidence="3 4">DSM 26283</strain>
    </source>
</reference>
<dbReference type="Proteomes" id="UP000284892">
    <property type="component" value="Unassembled WGS sequence"/>
</dbReference>
<dbReference type="PANTHER" id="PTHR39430">
    <property type="entry name" value="MEMBRANE-ASSOCIATED PROTEASE-RELATED"/>
    <property type="match status" value="1"/>
</dbReference>
<comment type="caution">
    <text evidence="3">The sequence shown here is derived from an EMBL/GenBank/DDBJ whole genome shotgun (WGS) entry which is preliminary data.</text>
</comment>
<evidence type="ECO:0000313" key="3">
    <source>
        <dbReference type="EMBL" id="RKE95182.1"/>
    </source>
</evidence>
<feature type="transmembrane region" description="Helical" evidence="1">
    <location>
        <begin position="100"/>
        <end position="124"/>
    </location>
</feature>
<feature type="domain" description="CAAX prenyl protease 2/Lysostaphin resistance protein A-like" evidence="2">
    <location>
        <begin position="141"/>
        <end position="237"/>
    </location>
</feature>
<dbReference type="InterPro" id="IPR003675">
    <property type="entry name" value="Rce1/LyrA-like_dom"/>
</dbReference>
<dbReference type="GO" id="GO:0004175">
    <property type="term" value="F:endopeptidase activity"/>
    <property type="evidence" value="ECO:0007669"/>
    <property type="project" value="UniProtKB-ARBA"/>
</dbReference>
<gene>
    <name evidence="3" type="ORF">BXY80_1367</name>
</gene>
<feature type="transmembrane region" description="Helical" evidence="1">
    <location>
        <begin position="226"/>
        <end position="246"/>
    </location>
</feature>
<keyword evidence="1" id="KW-1133">Transmembrane helix</keyword>
<name>A0A420DLQ9_9FLAO</name>
<organism evidence="3 4">
    <name type="scientific">Ichthyenterobacterium magnum</name>
    <dbReference type="NCBI Taxonomy" id="1230530"/>
    <lineage>
        <taxon>Bacteria</taxon>
        <taxon>Pseudomonadati</taxon>
        <taxon>Bacteroidota</taxon>
        <taxon>Flavobacteriia</taxon>
        <taxon>Flavobacteriales</taxon>
        <taxon>Flavobacteriaceae</taxon>
        <taxon>Ichthyenterobacterium</taxon>
    </lineage>
</organism>
<dbReference type="RefSeq" id="WP_120200508.1">
    <property type="nucleotide sequence ID" value="NZ_RAQJ01000002.1"/>
</dbReference>
<evidence type="ECO:0000259" key="2">
    <source>
        <dbReference type="Pfam" id="PF02517"/>
    </source>
</evidence>
<accession>A0A420DLQ9</accession>
<dbReference type="Pfam" id="PF02517">
    <property type="entry name" value="Rce1-like"/>
    <property type="match status" value="1"/>
</dbReference>
<protein>
    <recommendedName>
        <fullName evidence="2">CAAX prenyl protease 2/Lysostaphin resistance protein A-like domain-containing protein</fullName>
    </recommendedName>
</protein>
<sequence length="313" mass="35465">MNYIQQAYKGENEPWKIVLTLILVSGLFVGNIIYFMFFGDGIDVIEEQKKLLEMIPSKNFWLAINLLPFVILLGLLFLLVKSLHKRSLLSLTTARPKVDWSRVAFSFLLIVITALVLFGISYYSDPSLVELQFNPLKFTILLIISLLMFPLQIGLEEYLFRGYLMQQVGILVKNKWFPLILTSVLFGLLHGANPEVAEIGSIIMVYYIGTGLLLGIMTLMDDGLELALGFHFGNNLLAATLVTAKWSALQTDAAFVYTAEEASTQISEIVLPVLIIYPILLFILAKKYKWTNWKDKLFGKVKAPPKENYKIIE</sequence>
<proteinExistence type="predicted"/>
<feature type="transmembrane region" description="Helical" evidence="1">
    <location>
        <begin position="136"/>
        <end position="155"/>
    </location>
</feature>
<feature type="transmembrane region" description="Helical" evidence="1">
    <location>
        <begin position="59"/>
        <end position="80"/>
    </location>
</feature>
<dbReference type="GO" id="GO:0080120">
    <property type="term" value="P:CAAX-box protein maturation"/>
    <property type="evidence" value="ECO:0007669"/>
    <property type="project" value="UniProtKB-ARBA"/>
</dbReference>
<keyword evidence="1" id="KW-0472">Membrane</keyword>